<evidence type="ECO:0008006" key="5">
    <source>
        <dbReference type="Google" id="ProtNLM"/>
    </source>
</evidence>
<dbReference type="AlphaFoldDB" id="F7Z9V9"/>
<dbReference type="eggNOG" id="ENOG50334ND">
    <property type="taxonomic scope" value="Bacteria"/>
</dbReference>
<keyword evidence="1" id="KW-0812">Transmembrane</keyword>
<gene>
    <name evidence="3" type="ordered locus">RLO149_c008950</name>
</gene>
<dbReference type="InterPro" id="IPR022472">
    <property type="entry name" value="VPLPA-CTERM"/>
</dbReference>
<evidence type="ECO:0000313" key="3">
    <source>
        <dbReference type="EMBL" id="AEI92918.1"/>
    </source>
</evidence>
<evidence type="ECO:0000313" key="4">
    <source>
        <dbReference type="Proteomes" id="UP000001353"/>
    </source>
</evidence>
<evidence type="ECO:0000256" key="1">
    <source>
        <dbReference type="SAM" id="Phobius"/>
    </source>
</evidence>
<sequence length="214" mass="22158">MSIAIKVLAASVLVSGLAAQAGAVTVSSFTGTYDEATGVEATGDYDKIGSNLGAPNEVGDFQLVAGTNIFSGSISTPSDSGDVFNVVIGANQTLVGATLTFGDNVDAFNPYFGFPSPTWGLYESSITPTIFEYKVPNSNDTTSSFSSTQTFVRGPGTYNMVFANGTFGTNNGAVDYTMTFSVNETIIPPAVPLPAGFPLLFAGIAVLAGLKRRR</sequence>
<keyword evidence="2" id="KW-0732">Signal</keyword>
<keyword evidence="1" id="KW-0472">Membrane</keyword>
<proteinExistence type="predicted"/>
<feature type="chain" id="PRO_5003372946" description="PEP-CTERM protein-sorting domain-containing protein" evidence="2">
    <location>
        <begin position="24"/>
        <end position="214"/>
    </location>
</feature>
<feature type="transmembrane region" description="Helical" evidence="1">
    <location>
        <begin position="191"/>
        <end position="210"/>
    </location>
</feature>
<dbReference type="EMBL" id="CP002623">
    <property type="protein sequence ID" value="AEI92918.1"/>
    <property type="molecule type" value="Genomic_DNA"/>
</dbReference>
<organism evidence="3 4">
    <name type="scientific">Roseobacter litoralis (strain ATCC 49566 / DSM 6996 / JCM 21268 / NBRC 15278 / OCh 149)</name>
    <dbReference type="NCBI Taxonomy" id="391595"/>
    <lineage>
        <taxon>Bacteria</taxon>
        <taxon>Pseudomonadati</taxon>
        <taxon>Pseudomonadota</taxon>
        <taxon>Alphaproteobacteria</taxon>
        <taxon>Rhodobacterales</taxon>
        <taxon>Roseobacteraceae</taxon>
        <taxon>Roseobacter</taxon>
    </lineage>
</organism>
<dbReference type="RefSeq" id="WP_013960858.1">
    <property type="nucleotide sequence ID" value="NC_015730.1"/>
</dbReference>
<dbReference type="OrthoDB" id="7866334at2"/>
<name>F7Z9V9_ROSLO</name>
<protein>
    <recommendedName>
        <fullName evidence="5">PEP-CTERM protein-sorting domain-containing protein</fullName>
    </recommendedName>
</protein>
<accession>F7Z9V9</accession>
<dbReference type="KEGG" id="rli:RLO149_c008950"/>
<dbReference type="NCBIfam" id="TIGR03370">
    <property type="entry name" value="VPLPA-CTERM"/>
    <property type="match status" value="1"/>
</dbReference>
<dbReference type="HOGENOM" id="CLU_1288069_0_0_5"/>
<keyword evidence="1" id="KW-1133">Transmembrane helix</keyword>
<keyword evidence="4" id="KW-1185">Reference proteome</keyword>
<feature type="signal peptide" evidence="2">
    <location>
        <begin position="1"/>
        <end position="23"/>
    </location>
</feature>
<evidence type="ECO:0000256" key="2">
    <source>
        <dbReference type="SAM" id="SignalP"/>
    </source>
</evidence>
<dbReference type="Proteomes" id="UP000001353">
    <property type="component" value="Chromosome"/>
</dbReference>
<reference evidence="3 4" key="1">
    <citation type="journal article" date="2011" name="BMC Genomics">
        <title>Comparative genome analysis and genome-guided physiological analysis of Roseobacter litoralis.</title>
        <authorList>
            <person name="Kalhoefer D."/>
            <person name="Thole S."/>
            <person name="Voget S."/>
            <person name="Lehmann R."/>
            <person name="Liesegang H."/>
            <person name="Wollher A."/>
            <person name="Daniel R."/>
            <person name="Simon M."/>
            <person name="Brinkhoff T."/>
        </authorList>
    </citation>
    <scope>NUCLEOTIDE SEQUENCE [LARGE SCALE GENOMIC DNA]</scope>
    <source>
        <strain evidence="4">ATCC 49566 / DSM 6996 / JCM 21268 / NBRC 15278 / OCh 149</strain>
    </source>
</reference>